<dbReference type="Proteomes" id="UP000663874">
    <property type="component" value="Unassembled WGS sequence"/>
</dbReference>
<accession>A0A820AE23</accession>
<keyword evidence="8" id="KW-1185">Reference proteome</keyword>
<dbReference type="EMBL" id="CAJNOL010004025">
    <property type="protein sequence ID" value="CAF1579347.1"/>
    <property type="molecule type" value="Genomic_DNA"/>
</dbReference>
<sequence length="191" mass="21727">MASVTVKQPCTKCDKGGGVATCGGCQQCLCVKHFNEHRQELATEIDNLGEERDLLQRNLIEDIAAYDFPSYVNDWEQKSIAKIQAAAEQARIDIQKYLDDKKQQLKTSLAQVTNELKLGRQSNDYTEIDLKKWMEQMKQIRETLENPSTILIIDDNNTESIIHLIQVKQTETTDRAIRSLEEAAIVTRSGR</sequence>
<name>A0A820AE23_9BILA</name>
<evidence type="ECO:0000313" key="3">
    <source>
        <dbReference type="EMBL" id="CAF1394367.1"/>
    </source>
</evidence>
<organism evidence="7 9">
    <name type="scientific">Rotaria sordida</name>
    <dbReference type="NCBI Taxonomy" id="392033"/>
    <lineage>
        <taxon>Eukaryota</taxon>
        <taxon>Metazoa</taxon>
        <taxon>Spiralia</taxon>
        <taxon>Gnathifera</taxon>
        <taxon>Rotifera</taxon>
        <taxon>Eurotatoria</taxon>
        <taxon>Bdelloidea</taxon>
        <taxon>Philodinida</taxon>
        <taxon>Philodinidae</taxon>
        <taxon>Rotaria</taxon>
    </lineage>
</organism>
<evidence type="ECO:0000313" key="9">
    <source>
        <dbReference type="Proteomes" id="UP000663874"/>
    </source>
</evidence>
<evidence type="ECO:0000313" key="7">
    <source>
        <dbReference type="EMBL" id="CAF4182165.1"/>
    </source>
</evidence>
<keyword evidence="1" id="KW-0175">Coiled coil</keyword>
<proteinExistence type="predicted"/>
<dbReference type="EMBL" id="CAJOBE010014773">
    <property type="protein sequence ID" value="CAF4182165.1"/>
    <property type="molecule type" value="Genomic_DNA"/>
</dbReference>
<dbReference type="EMBL" id="CAJNOH010005297">
    <property type="protein sequence ID" value="CAF1394367.1"/>
    <property type="molecule type" value="Genomic_DNA"/>
</dbReference>
<evidence type="ECO:0000313" key="8">
    <source>
        <dbReference type="Proteomes" id="UP000663870"/>
    </source>
</evidence>
<dbReference type="Proteomes" id="UP000663882">
    <property type="component" value="Unassembled WGS sequence"/>
</dbReference>
<gene>
    <name evidence="7" type="ORF">FNK824_LOCUS35281</name>
    <name evidence="5" type="ORF">JXQ802_LOCUS46045</name>
    <name evidence="6" type="ORF">JXQ802_LOCUS50675</name>
    <name evidence="2" type="ORF">PYM288_LOCUS30320</name>
    <name evidence="3" type="ORF">PYM288_LOCUS34498</name>
    <name evidence="4" type="ORF">RFH988_LOCUS35897</name>
</gene>
<evidence type="ECO:0000313" key="4">
    <source>
        <dbReference type="EMBL" id="CAF1429795.1"/>
    </source>
</evidence>
<dbReference type="Proteomes" id="UP000663854">
    <property type="component" value="Unassembled WGS sequence"/>
</dbReference>
<comment type="caution">
    <text evidence="7">The sequence shown here is derived from an EMBL/GenBank/DDBJ whole genome shotgun (WGS) entry which is preliminary data.</text>
</comment>
<evidence type="ECO:0000313" key="5">
    <source>
        <dbReference type="EMBL" id="CAF1579347.1"/>
    </source>
</evidence>
<reference evidence="7" key="1">
    <citation type="submission" date="2021-02" db="EMBL/GenBank/DDBJ databases">
        <authorList>
            <person name="Nowell W R."/>
        </authorList>
    </citation>
    <scope>NUCLEOTIDE SEQUENCE</scope>
</reference>
<dbReference type="EMBL" id="CAJNOH010002764">
    <property type="protein sequence ID" value="CAF1309109.1"/>
    <property type="molecule type" value="Genomic_DNA"/>
</dbReference>
<dbReference type="EMBL" id="CAJNOO010005768">
    <property type="protein sequence ID" value="CAF1429795.1"/>
    <property type="molecule type" value="Genomic_DNA"/>
</dbReference>
<dbReference type="Proteomes" id="UP000663870">
    <property type="component" value="Unassembled WGS sequence"/>
</dbReference>
<evidence type="ECO:0000313" key="2">
    <source>
        <dbReference type="EMBL" id="CAF1309109.1"/>
    </source>
</evidence>
<evidence type="ECO:0000256" key="1">
    <source>
        <dbReference type="SAM" id="Coils"/>
    </source>
</evidence>
<protein>
    <submittedName>
        <fullName evidence="7">Uncharacterized protein</fullName>
    </submittedName>
</protein>
<dbReference type="AlphaFoldDB" id="A0A820AE23"/>
<evidence type="ECO:0000313" key="6">
    <source>
        <dbReference type="EMBL" id="CAF1621694.1"/>
    </source>
</evidence>
<dbReference type="EMBL" id="CAJNOL010006782">
    <property type="protein sequence ID" value="CAF1621694.1"/>
    <property type="molecule type" value="Genomic_DNA"/>
</dbReference>
<feature type="coiled-coil region" evidence="1">
    <location>
        <begin position="31"/>
        <end position="100"/>
    </location>
</feature>
<dbReference type="OrthoDB" id="10040545at2759"/>